<sequence length="194" mass="19944">MTVVPFDKSTAIAEILAAAPGVPTVFTTGFASRVAASMDERPNHFYMTGSMGLALALGTGVAMAWQQPTIVVDGDGSLLMNPATLLAVGAAPELPLVHIVLDDGLYASTGGQPTPGKHAHLAGFATASGYRSVCEATNPSALRTRLATALGAPSAVFIHCPVQPDAAPPLRRVTPDLPGVAMRFSQFVRRAAAP</sequence>
<organism evidence="5 6">
    <name type="scientific">Streptomyces thermospinosisporus</name>
    <dbReference type="NCBI Taxonomy" id="161482"/>
    <lineage>
        <taxon>Bacteria</taxon>
        <taxon>Bacillati</taxon>
        <taxon>Actinomycetota</taxon>
        <taxon>Actinomycetes</taxon>
        <taxon>Kitasatosporales</taxon>
        <taxon>Streptomycetaceae</taxon>
        <taxon>Streptomyces</taxon>
    </lineage>
</organism>
<reference evidence="5 6" key="1">
    <citation type="journal article" date="2019" name="Int. J. Syst. Evol. Microbiol.">
        <title>The Global Catalogue of Microorganisms (GCM) 10K type strain sequencing project: providing services to taxonomists for standard genome sequencing and annotation.</title>
        <authorList>
            <consortium name="The Broad Institute Genomics Platform"/>
            <consortium name="The Broad Institute Genome Sequencing Center for Infectious Disease"/>
            <person name="Wu L."/>
            <person name="Ma J."/>
        </authorList>
    </citation>
    <scope>NUCLEOTIDE SEQUENCE [LARGE SCALE GENOMIC DNA]</scope>
    <source>
        <strain evidence="5 6">JCM 11756</strain>
    </source>
</reference>
<accession>A0ABN1YLA1</accession>
<dbReference type="PANTHER" id="PTHR42818:SF1">
    <property type="entry name" value="SULFOPYRUVATE DECARBOXYLASE"/>
    <property type="match status" value="1"/>
</dbReference>
<keyword evidence="1" id="KW-0210">Decarboxylase</keyword>
<evidence type="ECO:0000256" key="1">
    <source>
        <dbReference type="ARBA" id="ARBA00022793"/>
    </source>
</evidence>
<keyword evidence="3" id="KW-0472">Membrane</keyword>
<evidence type="ECO:0000259" key="4">
    <source>
        <dbReference type="Pfam" id="PF02775"/>
    </source>
</evidence>
<evidence type="ECO:0000313" key="5">
    <source>
        <dbReference type="EMBL" id="GAA1415461.1"/>
    </source>
</evidence>
<evidence type="ECO:0000313" key="6">
    <source>
        <dbReference type="Proteomes" id="UP001500973"/>
    </source>
</evidence>
<keyword evidence="6" id="KW-1185">Reference proteome</keyword>
<dbReference type="RefSeq" id="WP_344009737.1">
    <property type="nucleotide sequence ID" value="NZ_BAAAIZ010000006.1"/>
</dbReference>
<gene>
    <name evidence="5" type="primary">comE</name>
    <name evidence="5" type="ORF">GCM10009601_05170</name>
</gene>
<dbReference type="InterPro" id="IPR051818">
    <property type="entry name" value="TPP_dependent_decarboxylase"/>
</dbReference>
<dbReference type="InterPro" id="IPR029061">
    <property type="entry name" value="THDP-binding"/>
</dbReference>
<keyword evidence="3" id="KW-0812">Transmembrane</keyword>
<keyword evidence="2" id="KW-0456">Lyase</keyword>
<keyword evidence="3" id="KW-1133">Transmembrane helix</keyword>
<dbReference type="InterPro" id="IPR011766">
    <property type="entry name" value="TPP_enzyme_TPP-bd"/>
</dbReference>
<proteinExistence type="predicted"/>
<dbReference type="Proteomes" id="UP001500973">
    <property type="component" value="Unassembled WGS sequence"/>
</dbReference>
<feature type="transmembrane region" description="Helical" evidence="3">
    <location>
        <begin position="12"/>
        <end position="32"/>
    </location>
</feature>
<dbReference type="Pfam" id="PF02775">
    <property type="entry name" value="TPP_enzyme_C"/>
    <property type="match status" value="1"/>
</dbReference>
<name>A0ABN1YLA1_9ACTN</name>
<dbReference type="EMBL" id="BAAAIZ010000006">
    <property type="protein sequence ID" value="GAA1415461.1"/>
    <property type="molecule type" value="Genomic_DNA"/>
</dbReference>
<feature type="transmembrane region" description="Helical" evidence="3">
    <location>
        <begin position="44"/>
        <end position="65"/>
    </location>
</feature>
<evidence type="ECO:0000256" key="3">
    <source>
        <dbReference type="SAM" id="Phobius"/>
    </source>
</evidence>
<dbReference type="PANTHER" id="PTHR42818">
    <property type="entry name" value="SULFOPYRUVATE DECARBOXYLASE SUBUNIT ALPHA"/>
    <property type="match status" value="1"/>
</dbReference>
<feature type="domain" description="Thiamine pyrophosphate enzyme TPP-binding" evidence="4">
    <location>
        <begin position="40"/>
        <end position="160"/>
    </location>
</feature>
<dbReference type="SUPFAM" id="SSF52518">
    <property type="entry name" value="Thiamin diphosphate-binding fold (THDP-binding)"/>
    <property type="match status" value="1"/>
</dbReference>
<evidence type="ECO:0000256" key="2">
    <source>
        <dbReference type="ARBA" id="ARBA00023239"/>
    </source>
</evidence>
<comment type="caution">
    <text evidence="5">The sequence shown here is derived from an EMBL/GenBank/DDBJ whole genome shotgun (WGS) entry which is preliminary data.</text>
</comment>
<protein>
    <submittedName>
        <fullName evidence="5">Sulfopyruvate decarboxylase subunit beta</fullName>
    </submittedName>
</protein>
<dbReference type="Gene3D" id="3.40.50.970">
    <property type="match status" value="1"/>
</dbReference>